<evidence type="ECO:0000313" key="2">
    <source>
        <dbReference type="Proteomes" id="UP000044602"/>
    </source>
</evidence>
<sequence length="10" mass="1086">PSRGSERARA</sequence>
<dbReference type="Proteomes" id="UP000044602">
    <property type="component" value="Unassembled WGS sequence"/>
</dbReference>
<feature type="non-terminal residue" evidence="1">
    <location>
        <position position="1"/>
    </location>
</feature>
<name>A0A0G4M7B3_VERLO</name>
<keyword evidence="2" id="KW-1185">Reference proteome</keyword>
<protein>
    <submittedName>
        <fullName evidence="1">Uncharacterized protein</fullName>
    </submittedName>
</protein>
<reference evidence="1 2" key="1">
    <citation type="submission" date="2015-05" db="EMBL/GenBank/DDBJ databases">
        <authorList>
            <person name="Wang D.B."/>
            <person name="Wang M."/>
        </authorList>
    </citation>
    <scope>NUCLEOTIDE SEQUENCE [LARGE SCALE GENOMIC DNA]</scope>
    <source>
        <strain evidence="1">VL1</strain>
    </source>
</reference>
<organism evidence="1 2">
    <name type="scientific">Verticillium longisporum</name>
    <name type="common">Verticillium dahliae var. longisporum</name>
    <dbReference type="NCBI Taxonomy" id="100787"/>
    <lineage>
        <taxon>Eukaryota</taxon>
        <taxon>Fungi</taxon>
        <taxon>Dikarya</taxon>
        <taxon>Ascomycota</taxon>
        <taxon>Pezizomycotina</taxon>
        <taxon>Sordariomycetes</taxon>
        <taxon>Hypocreomycetidae</taxon>
        <taxon>Glomerellales</taxon>
        <taxon>Plectosphaerellaceae</taxon>
        <taxon>Verticillium</taxon>
    </lineage>
</organism>
<dbReference type="EMBL" id="CVQH01021331">
    <property type="protein sequence ID" value="CRK30096.1"/>
    <property type="molecule type" value="Genomic_DNA"/>
</dbReference>
<gene>
    <name evidence="1" type="ORF">BN1708_018419</name>
</gene>
<proteinExistence type="predicted"/>
<evidence type="ECO:0000313" key="1">
    <source>
        <dbReference type="EMBL" id="CRK30096.1"/>
    </source>
</evidence>
<accession>A0A0G4M7B3</accession>